<feature type="region of interest" description="Disordered" evidence="5">
    <location>
        <begin position="36"/>
        <end position="98"/>
    </location>
</feature>
<evidence type="ECO:0000313" key="6">
    <source>
        <dbReference type="EMBL" id="KAJ9684108.1"/>
    </source>
</evidence>
<organism evidence="6 7">
    <name type="scientific">Vitis rotundifolia</name>
    <name type="common">Muscadine grape</name>
    <dbReference type="NCBI Taxonomy" id="103349"/>
    <lineage>
        <taxon>Eukaryota</taxon>
        <taxon>Viridiplantae</taxon>
        <taxon>Streptophyta</taxon>
        <taxon>Embryophyta</taxon>
        <taxon>Tracheophyta</taxon>
        <taxon>Spermatophyta</taxon>
        <taxon>Magnoliopsida</taxon>
        <taxon>eudicotyledons</taxon>
        <taxon>Gunneridae</taxon>
        <taxon>Pentapetalae</taxon>
        <taxon>rosids</taxon>
        <taxon>Vitales</taxon>
        <taxon>Vitaceae</taxon>
        <taxon>Viteae</taxon>
        <taxon>Vitis</taxon>
    </lineage>
</organism>
<comment type="subcellular location">
    <subcellularLocation>
        <location evidence="4">Secreted</location>
        <location evidence="4">Extracellular space</location>
        <location evidence="4">Apoplast</location>
    </subcellularLocation>
</comment>
<evidence type="ECO:0000256" key="1">
    <source>
        <dbReference type="ARBA" id="ARBA00010746"/>
    </source>
</evidence>
<keyword evidence="4" id="KW-0052">Apoplast</keyword>
<reference evidence="6 7" key="1">
    <citation type="journal article" date="2023" name="BMC Biotechnol.">
        <title>Vitis rotundifolia cv Carlos genome sequencing.</title>
        <authorList>
            <person name="Huff M."/>
            <person name="Hulse-Kemp A."/>
            <person name="Scheffler B."/>
            <person name="Youngblood R."/>
            <person name="Simpson S."/>
            <person name="Babiker E."/>
            <person name="Staton M."/>
        </authorList>
    </citation>
    <scope>NUCLEOTIDE SEQUENCE [LARGE SCALE GENOMIC DNA]</scope>
    <source>
        <tissue evidence="6">Leaf</tissue>
    </source>
</reference>
<protein>
    <recommendedName>
        <fullName evidence="4">Dirigent protein</fullName>
    </recommendedName>
</protein>
<evidence type="ECO:0000256" key="2">
    <source>
        <dbReference type="ARBA" id="ARBA00011738"/>
    </source>
</evidence>
<accession>A0AA38Z803</accession>
<comment type="similarity">
    <text evidence="1 4">Belongs to the plant dirigent protein family.</text>
</comment>
<dbReference type="Gene3D" id="2.40.480.10">
    <property type="entry name" value="Allene oxide cyclase-like"/>
    <property type="match status" value="1"/>
</dbReference>
<comment type="function">
    <text evidence="4">Dirigent proteins impart stereoselectivity on the phenoxy radical-coupling reaction, yielding optically active lignans from two molecules of coniferyl alcohol in the biosynthesis of lignans, flavonolignans, and alkaloids and thus plays a central role in plant secondary metabolism.</text>
</comment>
<keyword evidence="4" id="KW-0732">Signal</keyword>
<keyword evidence="3 4" id="KW-0964">Secreted</keyword>
<proteinExistence type="inferred from homology"/>
<dbReference type="PANTHER" id="PTHR46215:SF15">
    <property type="entry name" value="DIRIGENT PROTEIN 24"/>
    <property type="match status" value="1"/>
</dbReference>
<evidence type="ECO:0000313" key="7">
    <source>
        <dbReference type="Proteomes" id="UP001168098"/>
    </source>
</evidence>
<feature type="signal peptide" evidence="4">
    <location>
        <begin position="1"/>
        <end position="27"/>
    </location>
</feature>
<dbReference type="InterPro" id="IPR044859">
    <property type="entry name" value="Allene_oxi_cyc_Dirigent"/>
</dbReference>
<gene>
    <name evidence="6" type="ORF">PVL29_016550</name>
</gene>
<evidence type="ECO:0000256" key="5">
    <source>
        <dbReference type="SAM" id="MobiDB-lite"/>
    </source>
</evidence>
<evidence type="ECO:0000256" key="4">
    <source>
        <dbReference type="RuleBase" id="RU363099"/>
    </source>
</evidence>
<keyword evidence="7" id="KW-1185">Reference proteome</keyword>
<sequence length="362" mass="37022">MATTPCLLSKTIIHLLLLAITLGHVSSARILDEVDPQPPVIPDPPEADDSPAIVPGVAPVLAPTNTLPSGQIPATASSPTEADDEPPLPEADAPDAVPVDVAPVAGPVAALPSGPAPVAATSATTGNAAPSNPPLSFFMHDILGGSHPSARVVSGITANTQINDLPFSKANGGVFPINGGVPLLNGNNGLINNNNKPFLTGLNGGQTSTIIQNNGNNNPVNGGNNQPFVTAGQLPAGATLQKVMFGTITVIDDELTEGHELGSAVVGRAQGFYLASSLDGGSHTMVLTVLLHGGDHHQEEDTISFFGVHRTASPVSHIAVVGGTGEYENAKGYATIESLHQEDQHTTDGVETVIQFNVYLSH</sequence>
<dbReference type="Pfam" id="PF03018">
    <property type="entry name" value="Dirigent"/>
    <property type="match status" value="1"/>
</dbReference>
<dbReference type="GO" id="GO:0009699">
    <property type="term" value="P:phenylpropanoid biosynthetic process"/>
    <property type="evidence" value="ECO:0007669"/>
    <property type="project" value="UniProtKB-ARBA"/>
</dbReference>
<dbReference type="GO" id="GO:0048046">
    <property type="term" value="C:apoplast"/>
    <property type="evidence" value="ECO:0007669"/>
    <property type="project" value="UniProtKB-SubCell"/>
</dbReference>
<dbReference type="PANTHER" id="PTHR46215">
    <property type="entry name" value="DIRIGENT PROTEIN 24-RELATED"/>
    <property type="match status" value="1"/>
</dbReference>
<comment type="caution">
    <text evidence="6">The sequence shown here is derived from an EMBL/GenBank/DDBJ whole genome shotgun (WGS) entry which is preliminary data.</text>
</comment>
<dbReference type="EMBL" id="JARBHA010000013">
    <property type="protein sequence ID" value="KAJ9684108.1"/>
    <property type="molecule type" value="Genomic_DNA"/>
</dbReference>
<dbReference type="InterPro" id="IPR004265">
    <property type="entry name" value="Dirigent"/>
</dbReference>
<evidence type="ECO:0000256" key="3">
    <source>
        <dbReference type="ARBA" id="ARBA00022525"/>
    </source>
</evidence>
<name>A0AA38Z803_VITRO</name>
<feature type="compositionally biased region" description="Polar residues" evidence="5">
    <location>
        <begin position="63"/>
        <end position="80"/>
    </location>
</feature>
<dbReference type="AlphaFoldDB" id="A0AA38Z803"/>
<dbReference type="Proteomes" id="UP001168098">
    <property type="component" value="Unassembled WGS sequence"/>
</dbReference>
<comment type="subunit">
    <text evidence="2 4">Homodimer.</text>
</comment>
<feature type="chain" id="PRO_5041487222" description="Dirigent protein" evidence="4">
    <location>
        <begin position="28"/>
        <end position="362"/>
    </location>
</feature>